<reference evidence="2 3" key="1">
    <citation type="journal article" date="2021" name="Sci. Rep.">
        <title>Chromosome anchoring in Senegalese sole (Solea senegalensis) reveals sex-associated markers and genome rearrangements in flatfish.</title>
        <authorList>
            <person name="Guerrero-Cozar I."/>
            <person name="Gomez-Garrido J."/>
            <person name="Berbel C."/>
            <person name="Martinez-Blanch J.F."/>
            <person name="Alioto T."/>
            <person name="Claros M.G."/>
            <person name="Gagnaire P.A."/>
            <person name="Manchado M."/>
        </authorList>
    </citation>
    <scope>NUCLEOTIDE SEQUENCE [LARGE SCALE GENOMIC DNA]</scope>
    <source>
        <strain evidence="2">Sse05_10M</strain>
    </source>
</reference>
<comment type="caution">
    <text evidence="2">The sequence shown here is derived from an EMBL/GenBank/DDBJ whole genome shotgun (WGS) entry which is preliminary data.</text>
</comment>
<dbReference type="AlphaFoldDB" id="A0AAV6Q7H9"/>
<name>A0AAV6Q7H9_SOLSE</name>
<protein>
    <submittedName>
        <fullName evidence="2">Uncharacterized protein</fullName>
    </submittedName>
</protein>
<evidence type="ECO:0000313" key="2">
    <source>
        <dbReference type="EMBL" id="KAG7486017.1"/>
    </source>
</evidence>
<gene>
    <name evidence="2" type="ORF">JOB18_023234</name>
</gene>
<accession>A0AAV6Q7H9</accession>
<feature type="region of interest" description="Disordered" evidence="1">
    <location>
        <begin position="26"/>
        <end position="51"/>
    </location>
</feature>
<evidence type="ECO:0000256" key="1">
    <source>
        <dbReference type="SAM" id="MobiDB-lite"/>
    </source>
</evidence>
<dbReference type="EMBL" id="JAGKHQ010000018">
    <property type="protein sequence ID" value="KAG7486017.1"/>
    <property type="molecule type" value="Genomic_DNA"/>
</dbReference>
<organism evidence="2 3">
    <name type="scientific">Solea senegalensis</name>
    <name type="common">Senegalese sole</name>
    <dbReference type="NCBI Taxonomy" id="28829"/>
    <lineage>
        <taxon>Eukaryota</taxon>
        <taxon>Metazoa</taxon>
        <taxon>Chordata</taxon>
        <taxon>Craniata</taxon>
        <taxon>Vertebrata</taxon>
        <taxon>Euteleostomi</taxon>
        <taxon>Actinopterygii</taxon>
        <taxon>Neopterygii</taxon>
        <taxon>Teleostei</taxon>
        <taxon>Neoteleostei</taxon>
        <taxon>Acanthomorphata</taxon>
        <taxon>Carangaria</taxon>
        <taxon>Pleuronectiformes</taxon>
        <taxon>Pleuronectoidei</taxon>
        <taxon>Soleidae</taxon>
        <taxon>Solea</taxon>
    </lineage>
</organism>
<evidence type="ECO:0000313" key="3">
    <source>
        <dbReference type="Proteomes" id="UP000693946"/>
    </source>
</evidence>
<keyword evidence="3" id="KW-1185">Reference proteome</keyword>
<dbReference type="Proteomes" id="UP000693946">
    <property type="component" value="Linkage Group LG6"/>
</dbReference>
<sequence>MYGPRLMEQTLLRTPPERAGTIFHTWSGQRYQPGPRPKAPAEPSTKQPSGVTLPTKEVWTLAHLHLWSPTILSPHHRLPPPHFSTNITPSLLPTDGLQPPIGSPHLPLTFATADSPSLYRPNYHITRPNRKVQDWFFKPRRPIRVLGNSNINCIPAHTIQP</sequence>
<proteinExistence type="predicted"/>